<feature type="region of interest" description="Disordered" evidence="3">
    <location>
        <begin position="100"/>
        <end position="120"/>
    </location>
</feature>
<evidence type="ECO:0000256" key="2">
    <source>
        <dbReference type="ARBA" id="ARBA00023136"/>
    </source>
</evidence>
<keyword evidence="6" id="KW-0449">Lipoprotein</keyword>
<dbReference type="Pfam" id="PF04355">
    <property type="entry name" value="BamE"/>
    <property type="match status" value="1"/>
</dbReference>
<accession>A0AAD0QTF0</accession>
<dbReference type="EMBL" id="CP031146">
    <property type="protein sequence ID" value="AXM94747.1"/>
    <property type="molecule type" value="Genomic_DNA"/>
</dbReference>
<sequence length="120" mass="12672">MNKSTCLLMITLSALVGCSTNASQYHDNPLVAKVTTGMSKDQVMQIGGKPAAESDRTVVPGSCFDYMLTKPGQKHPYSVSFDGNGKVDKTAFMTCAEWSDAQSKARQPLPSMGGVGGSGY</sequence>
<feature type="chain" id="PRO_5042286759" evidence="4">
    <location>
        <begin position="23"/>
        <end position="120"/>
    </location>
</feature>
<name>A0AAD0QTF0_PSEDL</name>
<protein>
    <submittedName>
        <fullName evidence="6">Osmotically-inducible lipoprotein OsmE</fullName>
    </submittedName>
</protein>
<evidence type="ECO:0000313" key="7">
    <source>
        <dbReference type="Proteomes" id="UP000256503"/>
    </source>
</evidence>
<evidence type="ECO:0000256" key="1">
    <source>
        <dbReference type="ARBA" id="ARBA00022729"/>
    </source>
</evidence>
<feature type="signal peptide" evidence="4">
    <location>
        <begin position="1"/>
        <end position="22"/>
    </location>
</feature>
<dbReference type="RefSeq" id="WP_016392624.1">
    <property type="nucleotide sequence ID" value="NZ_BSOM01000006.1"/>
</dbReference>
<feature type="domain" description="Outer membrane protein assembly factor BamE" evidence="5">
    <location>
        <begin position="25"/>
        <end position="89"/>
    </location>
</feature>
<gene>
    <name evidence="6" type="ORF">DVB73_02340</name>
</gene>
<dbReference type="Proteomes" id="UP000256503">
    <property type="component" value="Chromosome"/>
</dbReference>
<organism evidence="6 7">
    <name type="scientific">Pseudomonas plecoglossicida</name>
    <dbReference type="NCBI Taxonomy" id="70775"/>
    <lineage>
        <taxon>Bacteria</taxon>
        <taxon>Pseudomonadati</taxon>
        <taxon>Pseudomonadota</taxon>
        <taxon>Gammaproteobacteria</taxon>
        <taxon>Pseudomonadales</taxon>
        <taxon>Pseudomonadaceae</taxon>
        <taxon>Pseudomonas</taxon>
    </lineage>
</organism>
<proteinExistence type="predicted"/>
<dbReference type="PROSITE" id="PS51257">
    <property type="entry name" value="PROKAR_LIPOPROTEIN"/>
    <property type="match status" value="1"/>
</dbReference>
<keyword evidence="2" id="KW-0472">Membrane</keyword>
<dbReference type="InterPro" id="IPR037873">
    <property type="entry name" value="BamE-like"/>
</dbReference>
<keyword evidence="1 4" id="KW-0732">Signal</keyword>
<evidence type="ECO:0000259" key="5">
    <source>
        <dbReference type="Pfam" id="PF04355"/>
    </source>
</evidence>
<evidence type="ECO:0000256" key="3">
    <source>
        <dbReference type="SAM" id="MobiDB-lite"/>
    </source>
</evidence>
<evidence type="ECO:0000313" key="6">
    <source>
        <dbReference type="EMBL" id="AXM94747.1"/>
    </source>
</evidence>
<evidence type="ECO:0000256" key="4">
    <source>
        <dbReference type="SAM" id="SignalP"/>
    </source>
</evidence>
<reference evidence="6 7" key="1">
    <citation type="submission" date="2018-07" db="EMBL/GenBank/DDBJ databases">
        <title>Complete genome sequence of a Pseudomonas plecoglossicida strain pathogenic to the marine fish, Larimichthys crocea.</title>
        <authorList>
            <person name="Tao Z."/>
        </authorList>
    </citation>
    <scope>NUCLEOTIDE SEQUENCE [LARGE SCALE GENOMIC DNA]</scope>
    <source>
        <strain evidence="6 7">XSDHY-P</strain>
    </source>
</reference>
<dbReference type="GO" id="GO:0019867">
    <property type="term" value="C:outer membrane"/>
    <property type="evidence" value="ECO:0007669"/>
    <property type="project" value="InterPro"/>
</dbReference>
<dbReference type="Gene3D" id="3.30.1450.10">
    <property type="match status" value="1"/>
</dbReference>
<dbReference type="NCBIfam" id="NF008423">
    <property type="entry name" value="PRK11251.1"/>
    <property type="match status" value="1"/>
</dbReference>
<dbReference type="InterPro" id="IPR007450">
    <property type="entry name" value="BamE_dom"/>
</dbReference>
<dbReference type="GeneID" id="49612248"/>
<dbReference type="AlphaFoldDB" id="A0AAD0QTF0"/>